<comment type="caution">
    <text evidence="1">The sequence shown here is derived from an EMBL/GenBank/DDBJ whole genome shotgun (WGS) entry which is preliminary data.</text>
</comment>
<organism evidence="1 2">
    <name type="scientific">Paenibacillus prosopidis</name>
    <dbReference type="NCBI Taxonomy" id="630520"/>
    <lineage>
        <taxon>Bacteria</taxon>
        <taxon>Bacillati</taxon>
        <taxon>Bacillota</taxon>
        <taxon>Bacilli</taxon>
        <taxon>Bacillales</taxon>
        <taxon>Paenibacillaceae</taxon>
        <taxon>Paenibacillus</taxon>
    </lineage>
</organism>
<evidence type="ECO:0000313" key="1">
    <source>
        <dbReference type="EMBL" id="RCW44244.1"/>
    </source>
</evidence>
<dbReference type="EMBL" id="QPJD01000012">
    <property type="protein sequence ID" value="RCW44244.1"/>
    <property type="molecule type" value="Genomic_DNA"/>
</dbReference>
<dbReference type="InterPro" id="IPR010985">
    <property type="entry name" value="Ribbon_hlx_hlx"/>
</dbReference>
<proteinExistence type="predicted"/>
<reference evidence="1 2" key="1">
    <citation type="submission" date="2018-07" db="EMBL/GenBank/DDBJ databases">
        <title>Genomic Encyclopedia of Type Strains, Phase III (KMG-III): the genomes of soil and plant-associated and newly described type strains.</title>
        <authorList>
            <person name="Whitman W."/>
        </authorList>
    </citation>
    <scope>NUCLEOTIDE SEQUENCE [LARGE SCALE GENOMIC DNA]</scope>
    <source>
        <strain evidence="1 2">CECT 7506</strain>
    </source>
</reference>
<evidence type="ECO:0000313" key="2">
    <source>
        <dbReference type="Proteomes" id="UP000252415"/>
    </source>
</evidence>
<dbReference type="Proteomes" id="UP000252415">
    <property type="component" value="Unassembled WGS sequence"/>
</dbReference>
<dbReference type="AlphaFoldDB" id="A0A368VSU3"/>
<gene>
    <name evidence="1" type="ORF">DFP97_112108</name>
</gene>
<dbReference type="RefSeq" id="WP_181873585.1">
    <property type="nucleotide sequence ID" value="NZ_QPJD01000012.1"/>
</dbReference>
<protein>
    <submittedName>
        <fullName evidence="1">Uncharacterized protein</fullName>
    </submittedName>
</protein>
<dbReference type="GO" id="GO:0006355">
    <property type="term" value="P:regulation of DNA-templated transcription"/>
    <property type="evidence" value="ECO:0007669"/>
    <property type="project" value="InterPro"/>
</dbReference>
<dbReference type="InterPro" id="IPR013321">
    <property type="entry name" value="Arc_rbn_hlx_hlx"/>
</dbReference>
<dbReference type="SUPFAM" id="SSF47598">
    <property type="entry name" value="Ribbon-helix-helix"/>
    <property type="match status" value="1"/>
</dbReference>
<name>A0A368VSU3_9BACL</name>
<keyword evidence="2" id="KW-1185">Reference proteome</keyword>
<dbReference type="Gene3D" id="1.10.1220.10">
    <property type="entry name" value="Met repressor-like"/>
    <property type="match status" value="1"/>
</dbReference>
<sequence length="49" mass="5850">MKETASVVMRVDKNFLERIDQKCKRDGFLTRTEYILYLIRNDVAENRAV</sequence>
<accession>A0A368VSU3</accession>